<gene>
    <name evidence="2" type="ORF">LY89DRAFT_731831</name>
</gene>
<evidence type="ECO:0000256" key="1">
    <source>
        <dbReference type="SAM" id="MobiDB-lite"/>
    </source>
</evidence>
<sequence>MSGSMQPKIQFINLSSAATGKTKETTTAARRQARSHSARETHARARRLRAMNYQLQTAKQGVRESLVNDGDKSYTTTSVGRSAESDAKILSDPVSLLAPDRRDPFSSFVKPFTPIENFLLDYYVRIIIPETMENCIFFKGIENGFHSMMSDWLQLALTDIGFLSSIFLSACRHLCLYQDQEQKYRLLAIQYKLVSLHKLGEAVLRGPSSVNSSTIANALALALEEAVLGNIITFRNHVLGATKMVELNDGAKTFGLSSFLRSLVQSFIANKEFLGTAPGPDEIPTGTLEHHDQGNSVGRPRSCGGLAERQLEG</sequence>
<accession>A0A194XGZ0</accession>
<keyword evidence="3" id="KW-1185">Reference proteome</keyword>
<dbReference type="Proteomes" id="UP000070700">
    <property type="component" value="Unassembled WGS sequence"/>
</dbReference>
<dbReference type="PANTHER" id="PTHR37540:SF5">
    <property type="entry name" value="TRANSCRIPTION FACTOR DOMAIN-CONTAINING PROTEIN"/>
    <property type="match status" value="1"/>
</dbReference>
<dbReference type="KEGG" id="psco:LY89DRAFT_731831"/>
<dbReference type="InParanoid" id="A0A194XGZ0"/>
<name>A0A194XGZ0_MOLSC</name>
<dbReference type="RefSeq" id="XP_018073788.1">
    <property type="nucleotide sequence ID" value="XM_018219623.1"/>
</dbReference>
<feature type="region of interest" description="Disordered" evidence="1">
    <location>
        <begin position="279"/>
        <end position="313"/>
    </location>
</feature>
<protein>
    <submittedName>
        <fullName evidence="2">Uncharacterized protein</fullName>
    </submittedName>
</protein>
<organism evidence="2 3">
    <name type="scientific">Mollisia scopiformis</name>
    <name type="common">Conifer needle endophyte fungus</name>
    <name type="synonym">Phialocephala scopiformis</name>
    <dbReference type="NCBI Taxonomy" id="149040"/>
    <lineage>
        <taxon>Eukaryota</taxon>
        <taxon>Fungi</taxon>
        <taxon>Dikarya</taxon>
        <taxon>Ascomycota</taxon>
        <taxon>Pezizomycotina</taxon>
        <taxon>Leotiomycetes</taxon>
        <taxon>Helotiales</taxon>
        <taxon>Mollisiaceae</taxon>
        <taxon>Mollisia</taxon>
    </lineage>
</organism>
<dbReference type="PANTHER" id="PTHR37540">
    <property type="entry name" value="TRANSCRIPTION FACTOR (ACR-2), PUTATIVE-RELATED-RELATED"/>
    <property type="match status" value="1"/>
</dbReference>
<dbReference type="Pfam" id="PF11951">
    <property type="entry name" value="Fungal_trans_2"/>
    <property type="match status" value="1"/>
</dbReference>
<dbReference type="InterPro" id="IPR021858">
    <property type="entry name" value="Fun_TF"/>
</dbReference>
<feature type="region of interest" description="Disordered" evidence="1">
    <location>
        <begin position="16"/>
        <end position="43"/>
    </location>
</feature>
<reference evidence="2 3" key="1">
    <citation type="submission" date="2015-10" db="EMBL/GenBank/DDBJ databases">
        <title>Full genome of DAOMC 229536 Phialocephala scopiformis, a fungal endophyte of spruce producing the potent anti-insectan compound rugulosin.</title>
        <authorList>
            <consortium name="DOE Joint Genome Institute"/>
            <person name="Walker A.K."/>
            <person name="Frasz S.L."/>
            <person name="Seifert K.A."/>
            <person name="Miller J.D."/>
            <person name="Mondo S.J."/>
            <person name="Labutti K."/>
            <person name="Lipzen A."/>
            <person name="Dockter R."/>
            <person name="Kennedy M."/>
            <person name="Grigoriev I.V."/>
            <person name="Spatafora J.W."/>
        </authorList>
    </citation>
    <scope>NUCLEOTIDE SEQUENCE [LARGE SCALE GENOMIC DNA]</scope>
    <source>
        <strain evidence="2 3">CBS 120377</strain>
    </source>
</reference>
<proteinExistence type="predicted"/>
<evidence type="ECO:0000313" key="2">
    <source>
        <dbReference type="EMBL" id="KUJ19433.1"/>
    </source>
</evidence>
<dbReference type="AlphaFoldDB" id="A0A194XGZ0"/>
<dbReference type="STRING" id="149040.A0A194XGZ0"/>
<dbReference type="OrthoDB" id="5620at2759"/>
<dbReference type="GeneID" id="28829349"/>
<evidence type="ECO:0000313" key="3">
    <source>
        <dbReference type="Proteomes" id="UP000070700"/>
    </source>
</evidence>
<dbReference type="EMBL" id="KQ947411">
    <property type="protein sequence ID" value="KUJ19433.1"/>
    <property type="molecule type" value="Genomic_DNA"/>
</dbReference>
<feature type="compositionally biased region" description="Low complexity" evidence="1">
    <location>
        <begin position="16"/>
        <end position="30"/>
    </location>
</feature>